<gene>
    <name evidence="1" type="ORF">FIBSPDRAFT_520307</name>
</gene>
<evidence type="ECO:0000313" key="1">
    <source>
        <dbReference type="EMBL" id="KZP21179.1"/>
    </source>
</evidence>
<dbReference type="AlphaFoldDB" id="A0A166JSU1"/>
<dbReference type="EMBL" id="KV417549">
    <property type="protein sequence ID" value="KZP21179.1"/>
    <property type="molecule type" value="Genomic_DNA"/>
</dbReference>
<organism evidence="1 2">
    <name type="scientific">Athelia psychrophila</name>
    <dbReference type="NCBI Taxonomy" id="1759441"/>
    <lineage>
        <taxon>Eukaryota</taxon>
        <taxon>Fungi</taxon>
        <taxon>Dikarya</taxon>
        <taxon>Basidiomycota</taxon>
        <taxon>Agaricomycotina</taxon>
        <taxon>Agaricomycetes</taxon>
        <taxon>Agaricomycetidae</taxon>
        <taxon>Atheliales</taxon>
        <taxon>Atheliaceae</taxon>
        <taxon>Athelia</taxon>
    </lineage>
</organism>
<protein>
    <submittedName>
        <fullName evidence="1">Uncharacterized protein</fullName>
    </submittedName>
</protein>
<sequence length="164" mass="18732">MCGLTTYYVCLEPPKPYMAFSCAVLPHPWKVALAGVNGLPDCPSDLTEPQWAHLLFDTYCHFCAGPSIKAVFWHCRVSMPFVHQNTPRDIGRNCGMARNMLSCVTDMQLKEHCHMILIRLKGDLENISAFIEQKRSETNILRQHVRLCEDWQHLSQCVIALRSS</sequence>
<evidence type="ECO:0000313" key="2">
    <source>
        <dbReference type="Proteomes" id="UP000076532"/>
    </source>
</evidence>
<dbReference type="Proteomes" id="UP000076532">
    <property type="component" value="Unassembled WGS sequence"/>
</dbReference>
<reference evidence="1 2" key="1">
    <citation type="journal article" date="2016" name="Mol. Biol. Evol.">
        <title>Comparative Genomics of Early-Diverging Mushroom-Forming Fungi Provides Insights into the Origins of Lignocellulose Decay Capabilities.</title>
        <authorList>
            <person name="Nagy L.G."/>
            <person name="Riley R."/>
            <person name="Tritt A."/>
            <person name="Adam C."/>
            <person name="Daum C."/>
            <person name="Floudas D."/>
            <person name="Sun H."/>
            <person name="Yadav J.S."/>
            <person name="Pangilinan J."/>
            <person name="Larsson K.H."/>
            <person name="Matsuura K."/>
            <person name="Barry K."/>
            <person name="Labutti K."/>
            <person name="Kuo R."/>
            <person name="Ohm R.A."/>
            <person name="Bhattacharya S.S."/>
            <person name="Shirouzu T."/>
            <person name="Yoshinaga Y."/>
            <person name="Martin F.M."/>
            <person name="Grigoriev I.V."/>
            <person name="Hibbett D.S."/>
        </authorList>
    </citation>
    <scope>NUCLEOTIDE SEQUENCE [LARGE SCALE GENOMIC DNA]</scope>
    <source>
        <strain evidence="1 2">CBS 109695</strain>
    </source>
</reference>
<accession>A0A166JSU1</accession>
<keyword evidence="2" id="KW-1185">Reference proteome</keyword>
<proteinExistence type="predicted"/>
<dbReference type="OrthoDB" id="2322499at2759"/>
<name>A0A166JSU1_9AGAM</name>